<keyword evidence="3" id="KW-1185">Reference proteome</keyword>
<accession>A0A368FQ96</accession>
<comment type="caution">
    <text evidence="2">The sequence shown here is derived from an EMBL/GenBank/DDBJ whole genome shotgun (WGS) entry which is preliminary data.</text>
</comment>
<feature type="compositionally biased region" description="Acidic residues" evidence="1">
    <location>
        <begin position="55"/>
        <end position="64"/>
    </location>
</feature>
<organism evidence="2 3">
    <name type="scientific">Ancylostoma caninum</name>
    <name type="common">Dog hookworm</name>
    <dbReference type="NCBI Taxonomy" id="29170"/>
    <lineage>
        <taxon>Eukaryota</taxon>
        <taxon>Metazoa</taxon>
        <taxon>Ecdysozoa</taxon>
        <taxon>Nematoda</taxon>
        <taxon>Chromadorea</taxon>
        <taxon>Rhabditida</taxon>
        <taxon>Rhabditina</taxon>
        <taxon>Rhabditomorpha</taxon>
        <taxon>Strongyloidea</taxon>
        <taxon>Ancylostomatidae</taxon>
        <taxon>Ancylostomatinae</taxon>
        <taxon>Ancylostoma</taxon>
    </lineage>
</organism>
<dbReference type="Proteomes" id="UP000252519">
    <property type="component" value="Unassembled WGS sequence"/>
</dbReference>
<evidence type="ECO:0000313" key="2">
    <source>
        <dbReference type="EMBL" id="RCN34336.1"/>
    </source>
</evidence>
<protein>
    <submittedName>
        <fullName evidence="2">Uncharacterized protein</fullName>
    </submittedName>
</protein>
<dbReference type="OrthoDB" id="10462548at2759"/>
<reference evidence="2 3" key="1">
    <citation type="submission" date="2014-10" db="EMBL/GenBank/DDBJ databases">
        <title>Draft genome of the hookworm Ancylostoma caninum.</title>
        <authorList>
            <person name="Mitreva M."/>
        </authorList>
    </citation>
    <scope>NUCLEOTIDE SEQUENCE [LARGE SCALE GENOMIC DNA]</scope>
    <source>
        <strain evidence="2 3">Baltimore</strain>
    </source>
</reference>
<feature type="region of interest" description="Disordered" evidence="1">
    <location>
        <begin position="38"/>
        <end position="64"/>
    </location>
</feature>
<name>A0A368FQ96_ANCCA</name>
<evidence type="ECO:0000313" key="3">
    <source>
        <dbReference type="Proteomes" id="UP000252519"/>
    </source>
</evidence>
<proteinExistence type="predicted"/>
<gene>
    <name evidence="2" type="ORF">ANCCAN_19822</name>
</gene>
<dbReference type="AlphaFoldDB" id="A0A368FQ96"/>
<dbReference type="EMBL" id="JOJR01000795">
    <property type="protein sequence ID" value="RCN34336.1"/>
    <property type="molecule type" value="Genomic_DNA"/>
</dbReference>
<evidence type="ECO:0000256" key="1">
    <source>
        <dbReference type="SAM" id="MobiDB-lite"/>
    </source>
</evidence>
<sequence length="64" mass="7094">MEDKLKGEGKMLDLLKEEALKQAEHFKTGSPVFVSVSHGPLPLEKVPSKSPFEGEPWETETDPS</sequence>